<evidence type="ECO:0000256" key="1">
    <source>
        <dbReference type="SAM" id="MobiDB-lite"/>
    </source>
</evidence>
<evidence type="ECO:0000313" key="2">
    <source>
        <dbReference type="EMBL" id="CAJ0921287.1"/>
    </source>
</evidence>
<dbReference type="EMBL" id="CAUEEQ010001936">
    <property type="protein sequence ID" value="CAJ0921287.1"/>
    <property type="molecule type" value="Genomic_DNA"/>
</dbReference>
<protein>
    <submittedName>
        <fullName evidence="2">Uncharacterized protein</fullName>
    </submittedName>
</protein>
<sequence length="104" mass="11305">MDQLPERREPERPVVDPRGRQTWKGQRGDSEARGQAHREMDTNNHPGGRGGLGGIFGGSPGYSQSDLAGVPLTGMSPLSPYLNVDPRYLVQEPHLVQLMASVSV</sequence>
<reference evidence="2" key="1">
    <citation type="submission" date="2023-07" db="EMBL/GenBank/DDBJ databases">
        <authorList>
            <person name="Stuckert A."/>
        </authorList>
    </citation>
    <scope>NUCLEOTIDE SEQUENCE</scope>
</reference>
<proteinExistence type="predicted"/>
<gene>
    <name evidence="2" type="ORF">RIMI_LOCUS1484225</name>
</gene>
<feature type="compositionally biased region" description="Basic and acidic residues" evidence="1">
    <location>
        <begin position="26"/>
        <end position="42"/>
    </location>
</feature>
<accession>A0ABN9KRQ4</accession>
<keyword evidence="3" id="KW-1185">Reference proteome</keyword>
<comment type="caution">
    <text evidence="2">The sequence shown here is derived from an EMBL/GenBank/DDBJ whole genome shotgun (WGS) entry which is preliminary data.</text>
</comment>
<organism evidence="2 3">
    <name type="scientific">Ranitomeya imitator</name>
    <name type="common">mimic poison frog</name>
    <dbReference type="NCBI Taxonomy" id="111125"/>
    <lineage>
        <taxon>Eukaryota</taxon>
        <taxon>Metazoa</taxon>
        <taxon>Chordata</taxon>
        <taxon>Craniata</taxon>
        <taxon>Vertebrata</taxon>
        <taxon>Euteleostomi</taxon>
        <taxon>Amphibia</taxon>
        <taxon>Batrachia</taxon>
        <taxon>Anura</taxon>
        <taxon>Neobatrachia</taxon>
        <taxon>Hyloidea</taxon>
        <taxon>Dendrobatidae</taxon>
        <taxon>Dendrobatinae</taxon>
        <taxon>Ranitomeya</taxon>
    </lineage>
</organism>
<feature type="region of interest" description="Disordered" evidence="1">
    <location>
        <begin position="1"/>
        <end position="73"/>
    </location>
</feature>
<name>A0ABN9KRQ4_9NEOB</name>
<feature type="compositionally biased region" description="Gly residues" evidence="1">
    <location>
        <begin position="47"/>
        <end position="60"/>
    </location>
</feature>
<feature type="compositionally biased region" description="Basic and acidic residues" evidence="1">
    <location>
        <begin position="1"/>
        <end position="19"/>
    </location>
</feature>
<evidence type="ECO:0000313" key="3">
    <source>
        <dbReference type="Proteomes" id="UP001176940"/>
    </source>
</evidence>
<dbReference type="Proteomes" id="UP001176940">
    <property type="component" value="Unassembled WGS sequence"/>
</dbReference>